<feature type="region of interest" description="Disordered" evidence="1">
    <location>
        <begin position="796"/>
        <end position="823"/>
    </location>
</feature>
<reference evidence="4 5" key="2">
    <citation type="journal article" date="2011" name="Stand. Genomic Sci.">
        <title>Complete genome sequence of Isosphaera pallida type strain (IS1B).</title>
        <authorList>
            <consortium name="US DOE Joint Genome Institute (JGI-PGF)"/>
            <person name="Goker M."/>
            <person name="Cleland D."/>
            <person name="Saunders E."/>
            <person name="Lapidus A."/>
            <person name="Nolan M."/>
            <person name="Lucas S."/>
            <person name="Hammon N."/>
            <person name="Deshpande S."/>
            <person name="Cheng J.F."/>
            <person name="Tapia R."/>
            <person name="Han C."/>
            <person name="Goodwin L."/>
            <person name="Pitluck S."/>
            <person name="Liolios K."/>
            <person name="Pagani I."/>
            <person name="Ivanova N."/>
            <person name="Mavromatis K."/>
            <person name="Pati A."/>
            <person name="Chen A."/>
            <person name="Palaniappan K."/>
            <person name="Land M."/>
            <person name="Hauser L."/>
            <person name="Chang Y.J."/>
            <person name="Jeffries C.D."/>
            <person name="Detter J.C."/>
            <person name="Beck B."/>
            <person name="Woyke T."/>
            <person name="Bristow J."/>
            <person name="Eisen J.A."/>
            <person name="Markowitz V."/>
            <person name="Hugenholtz P."/>
            <person name="Kyrpides N.C."/>
            <person name="Klenk H.P."/>
        </authorList>
    </citation>
    <scope>NUCLEOTIDE SEQUENCE [LARGE SCALE GENOMIC DNA]</scope>
    <source>
        <strain evidence="5">ATCC 43644 / DSM 9630 / IS1B</strain>
    </source>
</reference>
<evidence type="ECO:0000259" key="3">
    <source>
        <dbReference type="Pfam" id="PF00930"/>
    </source>
</evidence>
<dbReference type="Pfam" id="PF00326">
    <property type="entry name" value="Peptidase_S9"/>
    <property type="match status" value="1"/>
</dbReference>
<dbReference type="InParanoid" id="E8QZ61"/>
<dbReference type="ESTHER" id="isopi-e8qz61">
    <property type="family name" value="DPP4N_Peptidase_S9"/>
</dbReference>
<evidence type="ECO:0000259" key="2">
    <source>
        <dbReference type="Pfam" id="PF00326"/>
    </source>
</evidence>
<accession>E8QZ61</accession>
<keyword evidence="5" id="KW-1185">Reference proteome</keyword>
<dbReference type="EMBL" id="CP002353">
    <property type="protein sequence ID" value="ADV63203.1"/>
    <property type="molecule type" value="Genomic_DNA"/>
</dbReference>
<dbReference type="Proteomes" id="UP000008631">
    <property type="component" value="Chromosome"/>
</dbReference>
<sequence>MSKRVRVRGVTLHGIASRWIGVATATLMLTTGLGIATTPVYAQGTAEDYRRADQVGQRFNAVAPHLRIEPRWSDDSSRAWYRLDNPDGTREFVLVETAQGIRRPAFDHERLAHALQDATAATPGAANAKPAQPIDPRRLPIERWSVDANDLVRFDALGASWVWNPQDEPPLSRSAANPNPESTNPASETGRNGEGRGSRSQRAHRSNRSPNGLKRVEIRNFNLVLIAQHRSDDAEHDDDDKQLRETEIPLTTDGTPHDGYRGGIFWSPDSRRFVALRTVEGDSRRVTLVRSSPEDQLQPKVETYDYLKPGDRVPQTRPRLFDAENGREIPVSTELFDNPWSIDQFLWTGDSSRFRFSYNQRGHQVMRVVEIQAETGATRAIVEETSPTFIDYAHKQFRHDLDDHHELIWMSERDGWNHLYLYDTQTARVKAQITRGPWMIRDVVKVDPVRRLLWLKVLGLHPGQDPYYIHYVRVGFDGTGFMPLTDADGTHEAWFSPDNRFLIVRHSRVDRAPVIELRDGETGRRIVELERGDLTGLETAGWIAPERFVARGRDGVTPIHGVIYRPTTFDPTRAYPVVEQIYAGPHDHHVPKAFAAFHSGQDLAELGFVVVRIDGMGTNWRGKAFHDVCWRNLKDAGLPDRIAWLKEAAARYPQLDLKRVGIYGGSAGGQSALAALLFHGDFYQAAAADCGCHDNRMDKIWWNELWMGWPVGPHYADNSNVTHAHKLQGHLLLTVGEVDRNVDPASTMQVVNALIRADKDFDLIVFPNGGHGVGWSAYGRRRLFDFFVRHLHGVEPRRPTESSVPTAADTVATFAEPPSRERD</sequence>
<evidence type="ECO:0000313" key="4">
    <source>
        <dbReference type="EMBL" id="ADV63203.1"/>
    </source>
</evidence>
<dbReference type="InterPro" id="IPR002469">
    <property type="entry name" value="Peptidase_S9B_N"/>
</dbReference>
<dbReference type="PANTHER" id="PTHR11731">
    <property type="entry name" value="PROTEASE FAMILY S9B,C DIPEPTIDYL-PEPTIDASE IV-RELATED"/>
    <property type="match status" value="1"/>
</dbReference>
<reference key="1">
    <citation type="submission" date="2010-11" db="EMBL/GenBank/DDBJ databases">
        <title>The complete sequence of chromosome of Isophaera pallida ATCC 43644.</title>
        <authorList>
            <consortium name="US DOE Joint Genome Institute (JGI-PGF)"/>
            <person name="Lucas S."/>
            <person name="Copeland A."/>
            <person name="Lapidus A."/>
            <person name="Bruce D."/>
            <person name="Goodwin L."/>
            <person name="Pitluck S."/>
            <person name="Kyrpides N."/>
            <person name="Mavromatis K."/>
            <person name="Pagani I."/>
            <person name="Ivanova N."/>
            <person name="Saunders E."/>
            <person name="Brettin T."/>
            <person name="Detter J.C."/>
            <person name="Han C."/>
            <person name="Tapia R."/>
            <person name="Land M."/>
            <person name="Hauser L."/>
            <person name="Markowitz V."/>
            <person name="Cheng J.-F."/>
            <person name="Hugenholtz P."/>
            <person name="Woyke T."/>
            <person name="Wu D."/>
            <person name="Eisen J.A."/>
        </authorList>
    </citation>
    <scope>NUCLEOTIDE SEQUENCE</scope>
    <source>
        <strain>ATCC 43644</strain>
    </source>
</reference>
<dbReference type="GO" id="GO:0006508">
    <property type="term" value="P:proteolysis"/>
    <property type="evidence" value="ECO:0007669"/>
    <property type="project" value="InterPro"/>
</dbReference>
<dbReference type="PANTHER" id="PTHR11731:SF118">
    <property type="entry name" value="BLR1971 PROTEIN"/>
    <property type="match status" value="1"/>
</dbReference>
<dbReference type="HOGENOM" id="CLU_006105_3_1_0"/>
<dbReference type="eggNOG" id="COG1506">
    <property type="taxonomic scope" value="Bacteria"/>
</dbReference>
<dbReference type="SUPFAM" id="SSF82171">
    <property type="entry name" value="DPP6 N-terminal domain-like"/>
    <property type="match status" value="1"/>
</dbReference>
<proteinExistence type="predicted"/>
<evidence type="ECO:0000313" key="5">
    <source>
        <dbReference type="Proteomes" id="UP000008631"/>
    </source>
</evidence>
<dbReference type="Gene3D" id="2.140.10.30">
    <property type="entry name" value="Dipeptidylpeptidase IV, N-terminal domain"/>
    <property type="match status" value="1"/>
</dbReference>
<name>E8QZ61_ISOPI</name>
<feature type="domain" description="Peptidase S9 prolyl oligopeptidase catalytic" evidence="2">
    <location>
        <begin position="603"/>
        <end position="792"/>
    </location>
</feature>
<feature type="compositionally biased region" description="Polar residues" evidence="1">
    <location>
        <begin position="174"/>
        <end position="190"/>
    </location>
</feature>
<gene>
    <name evidence="4" type="ordered locus">Isop_2633</name>
</gene>
<dbReference type="AlphaFoldDB" id="E8QZ61"/>
<dbReference type="KEGG" id="ipa:Isop_2633"/>
<evidence type="ECO:0000256" key="1">
    <source>
        <dbReference type="SAM" id="MobiDB-lite"/>
    </source>
</evidence>
<dbReference type="STRING" id="575540.Isop_2633"/>
<dbReference type="InterPro" id="IPR029058">
    <property type="entry name" value="AB_hydrolase_fold"/>
</dbReference>
<dbReference type="Gene3D" id="3.40.50.1820">
    <property type="entry name" value="alpha/beta hydrolase"/>
    <property type="match status" value="1"/>
</dbReference>
<organism evidence="4 5">
    <name type="scientific">Isosphaera pallida (strain ATCC 43644 / DSM 9630 / IS1B)</name>
    <dbReference type="NCBI Taxonomy" id="575540"/>
    <lineage>
        <taxon>Bacteria</taxon>
        <taxon>Pseudomonadati</taxon>
        <taxon>Planctomycetota</taxon>
        <taxon>Planctomycetia</taxon>
        <taxon>Isosphaerales</taxon>
        <taxon>Isosphaeraceae</taxon>
        <taxon>Isosphaera</taxon>
    </lineage>
</organism>
<protein>
    <submittedName>
        <fullName evidence="4">Peptidase S9B dipeptidylpeptidase IV domain protein</fullName>
    </submittedName>
</protein>
<feature type="region of interest" description="Disordered" evidence="1">
    <location>
        <begin position="168"/>
        <end position="214"/>
    </location>
</feature>
<dbReference type="InterPro" id="IPR050278">
    <property type="entry name" value="Serine_Prot_S9B/DPPIV"/>
</dbReference>
<feature type="domain" description="Dipeptidylpeptidase IV N-terminal" evidence="3">
    <location>
        <begin position="263"/>
        <end position="510"/>
    </location>
</feature>
<dbReference type="SUPFAM" id="SSF53474">
    <property type="entry name" value="alpha/beta-Hydrolases"/>
    <property type="match status" value="1"/>
</dbReference>
<dbReference type="InterPro" id="IPR001375">
    <property type="entry name" value="Peptidase_S9_cat"/>
</dbReference>
<dbReference type="GO" id="GO:0008236">
    <property type="term" value="F:serine-type peptidase activity"/>
    <property type="evidence" value="ECO:0007669"/>
    <property type="project" value="InterPro"/>
</dbReference>
<dbReference type="Pfam" id="PF00930">
    <property type="entry name" value="DPPIV_N"/>
    <property type="match status" value="1"/>
</dbReference>